<feature type="region of interest" description="Disordered" evidence="1">
    <location>
        <begin position="109"/>
        <end position="177"/>
    </location>
</feature>
<name>A0A4R6SG63_LABRH</name>
<evidence type="ECO:0000256" key="1">
    <source>
        <dbReference type="SAM" id="MobiDB-lite"/>
    </source>
</evidence>
<feature type="compositionally biased region" description="Basic and acidic residues" evidence="1">
    <location>
        <begin position="117"/>
        <end position="141"/>
    </location>
</feature>
<evidence type="ECO:0000313" key="3">
    <source>
        <dbReference type="EMBL" id="TDP98086.1"/>
    </source>
</evidence>
<feature type="region of interest" description="Disordered" evidence="1">
    <location>
        <begin position="1"/>
        <end position="21"/>
    </location>
</feature>
<evidence type="ECO:0000313" key="4">
    <source>
        <dbReference type="Proteomes" id="UP000295444"/>
    </source>
</evidence>
<dbReference type="AlphaFoldDB" id="A0A4R6SG63"/>
<protein>
    <recommendedName>
        <fullName evidence="2">Putative T7SS secretion signal domain-containing protein</fullName>
    </recommendedName>
</protein>
<comment type="caution">
    <text evidence="3">The sequence shown here is derived from an EMBL/GenBank/DDBJ whole genome shotgun (WGS) entry which is preliminary data.</text>
</comment>
<dbReference type="RefSeq" id="WP_133851190.1">
    <property type="nucleotide sequence ID" value="NZ_SNXZ01000003.1"/>
</dbReference>
<gene>
    <name evidence="3" type="ORF">EV186_1031066</name>
</gene>
<feature type="region of interest" description="Disordered" evidence="1">
    <location>
        <begin position="322"/>
        <end position="362"/>
    </location>
</feature>
<evidence type="ECO:0000259" key="2">
    <source>
        <dbReference type="Pfam" id="PF21725"/>
    </source>
</evidence>
<feature type="domain" description="Putative T7SS secretion signal" evidence="2">
    <location>
        <begin position="3"/>
        <end position="177"/>
    </location>
</feature>
<proteinExistence type="predicted"/>
<sequence length="390" mass="40856">MAKELGESNDPKALVPGKPDSVTSTVTAMRSYGDALAKAAAGLKRIDTTDGWRGDAGDAFRAVFHGQPGKWQEAADCFHSAATALETYNKTLTWAQGQAADAIRQWNEGESATATAKTEHQQKEKDAGHELPFDDPGEAKRNAARSTLNSARSQLGTAEDTANRTVGAARDKAPEKPGFWDKVGDVLDDIGADLANFGGEVVNGLASFGNAMINHPGDMLTTAAGVGLMALGLGGEFGGGLLDATGVGAIAGVPINIASAGLITAGGVMAVGGLGDMAMHAASDDSVSPMRTDYEGSGGGEFEDTEGFRGSEYSQDEIEEFVNGHTGDGDPTMNRPSQQQVSDALNKGTPERLYNEDGTPRNAEKFEYNGVRVIVNYDMPWRSTSYKIGQ</sequence>
<feature type="compositionally biased region" description="Basic and acidic residues" evidence="1">
    <location>
        <begin position="1"/>
        <end position="10"/>
    </location>
</feature>
<dbReference type="OrthoDB" id="5194739at2"/>
<accession>A0A4R6SG63</accession>
<dbReference type="Proteomes" id="UP000295444">
    <property type="component" value="Unassembled WGS sequence"/>
</dbReference>
<feature type="region of interest" description="Disordered" evidence="1">
    <location>
        <begin position="286"/>
        <end position="308"/>
    </location>
</feature>
<keyword evidence="4" id="KW-1185">Reference proteome</keyword>
<feature type="compositionally biased region" description="Polar residues" evidence="1">
    <location>
        <begin position="334"/>
        <end position="343"/>
    </location>
</feature>
<dbReference type="EMBL" id="SNXZ01000003">
    <property type="protein sequence ID" value="TDP98086.1"/>
    <property type="molecule type" value="Genomic_DNA"/>
</dbReference>
<dbReference type="InterPro" id="IPR049082">
    <property type="entry name" value="T7SS_signal"/>
</dbReference>
<feature type="compositionally biased region" description="Basic and acidic residues" evidence="1">
    <location>
        <begin position="349"/>
        <end position="362"/>
    </location>
</feature>
<feature type="compositionally biased region" description="Polar residues" evidence="1">
    <location>
        <begin position="144"/>
        <end position="156"/>
    </location>
</feature>
<reference evidence="3 4" key="1">
    <citation type="submission" date="2019-03" db="EMBL/GenBank/DDBJ databases">
        <title>Genomic Encyclopedia of Type Strains, Phase IV (KMG-IV): sequencing the most valuable type-strain genomes for metagenomic binning, comparative biology and taxonomic classification.</title>
        <authorList>
            <person name="Goeker M."/>
        </authorList>
    </citation>
    <scope>NUCLEOTIDE SEQUENCE [LARGE SCALE GENOMIC DNA]</scope>
    <source>
        <strain evidence="3 4">DSM 45361</strain>
    </source>
</reference>
<dbReference type="Pfam" id="PF21725">
    <property type="entry name" value="T7SS_signal"/>
    <property type="match status" value="1"/>
</dbReference>
<organism evidence="3 4">
    <name type="scientific">Labedaea rhizosphaerae</name>
    <dbReference type="NCBI Taxonomy" id="598644"/>
    <lineage>
        <taxon>Bacteria</taxon>
        <taxon>Bacillati</taxon>
        <taxon>Actinomycetota</taxon>
        <taxon>Actinomycetes</taxon>
        <taxon>Pseudonocardiales</taxon>
        <taxon>Pseudonocardiaceae</taxon>
        <taxon>Labedaea</taxon>
    </lineage>
</organism>